<evidence type="ECO:0000313" key="1">
    <source>
        <dbReference type="EMBL" id="EMP24605.1"/>
    </source>
</evidence>
<organism evidence="1 2">
    <name type="scientific">Chelonia mydas</name>
    <name type="common">Green sea-turtle</name>
    <name type="synonym">Chelonia agassizi</name>
    <dbReference type="NCBI Taxonomy" id="8469"/>
    <lineage>
        <taxon>Eukaryota</taxon>
        <taxon>Metazoa</taxon>
        <taxon>Chordata</taxon>
        <taxon>Craniata</taxon>
        <taxon>Vertebrata</taxon>
        <taxon>Euteleostomi</taxon>
        <taxon>Archelosauria</taxon>
        <taxon>Testudinata</taxon>
        <taxon>Testudines</taxon>
        <taxon>Cryptodira</taxon>
        <taxon>Durocryptodira</taxon>
        <taxon>Americhelydia</taxon>
        <taxon>Chelonioidea</taxon>
        <taxon>Cheloniidae</taxon>
        <taxon>Chelonia</taxon>
    </lineage>
</organism>
<accession>M7AP98</accession>
<reference evidence="2" key="1">
    <citation type="journal article" date="2013" name="Nat. Genet.">
        <title>The draft genomes of soft-shell turtle and green sea turtle yield insights into the development and evolution of the turtle-specific body plan.</title>
        <authorList>
            <person name="Wang Z."/>
            <person name="Pascual-Anaya J."/>
            <person name="Zadissa A."/>
            <person name="Li W."/>
            <person name="Niimura Y."/>
            <person name="Huang Z."/>
            <person name="Li C."/>
            <person name="White S."/>
            <person name="Xiong Z."/>
            <person name="Fang D."/>
            <person name="Wang B."/>
            <person name="Ming Y."/>
            <person name="Chen Y."/>
            <person name="Zheng Y."/>
            <person name="Kuraku S."/>
            <person name="Pignatelli M."/>
            <person name="Herrero J."/>
            <person name="Beal K."/>
            <person name="Nozawa M."/>
            <person name="Li Q."/>
            <person name="Wang J."/>
            <person name="Zhang H."/>
            <person name="Yu L."/>
            <person name="Shigenobu S."/>
            <person name="Wang J."/>
            <person name="Liu J."/>
            <person name="Flicek P."/>
            <person name="Searle S."/>
            <person name="Wang J."/>
            <person name="Kuratani S."/>
            <person name="Yin Y."/>
            <person name="Aken B."/>
            <person name="Zhang G."/>
            <person name="Irie N."/>
        </authorList>
    </citation>
    <scope>NUCLEOTIDE SEQUENCE [LARGE SCALE GENOMIC DNA]</scope>
</reference>
<gene>
    <name evidence="1" type="ORF">UY3_18300</name>
</gene>
<dbReference type="AlphaFoldDB" id="M7AP98"/>
<protein>
    <submittedName>
        <fullName evidence="1">Uncharacterized protein</fullName>
    </submittedName>
</protein>
<dbReference type="Proteomes" id="UP000031443">
    <property type="component" value="Unassembled WGS sequence"/>
</dbReference>
<evidence type="ECO:0000313" key="2">
    <source>
        <dbReference type="Proteomes" id="UP000031443"/>
    </source>
</evidence>
<proteinExistence type="predicted"/>
<sequence length="157" mass="16026">MLKSDLHSSCLWCLRETHQKDRWPGRNPGPTLGDTFSGLCHFHAAFHCASTPGTYGPDTFASGPVIDSGTILGSDFGTGLHDVDAPVSHACTVVDLYAGTYGPGVDVGTGPPDPGGSCERADAAPSGETAHVCYDAYGPGTDIGTVSVCSNSAPAVT</sequence>
<keyword evidence="2" id="KW-1185">Reference proteome</keyword>
<dbReference type="EMBL" id="KB599767">
    <property type="protein sequence ID" value="EMP24605.1"/>
    <property type="molecule type" value="Genomic_DNA"/>
</dbReference>
<name>M7AP98_CHEMY</name>